<dbReference type="EMBL" id="ML119761">
    <property type="protein sequence ID" value="RPA75599.1"/>
    <property type="molecule type" value="Genomic_DNA"/>
</dbReference>
<evidence type="ECO:0000313" key="2">
    <source>
        <dbReference type="Proteomes" id="UP000275078"/>
    </source>
</evidence>
<name>A0A3N4HPD6_ASCIM</name>
<gene>
    <name evidence="1" type="ORF">BJ508DRAFT_365596</name>
</gene>
<evidence type="ECO:0000313" key="1">
    <source>
        <dbReference type="EMBL" id="RPA75599.1"/>
    </source>
</evidence>
<organism evidence="1 2">
    <name type="scientific">Ascobolus immersus RN42</name>
    <dbReference type="NCBI Taxonomy" id="1160509"/>
    <lineage>
        <taxon>Eukaryota</taxon>
        <taxon>Fungi</taxon>
        <taxon>Dikarya</taxon>
        <taxon>Ascomycota</taxon>
        <taxon>Pezizomycotina</taxon>
        <taxon>Pezizomycetes</taxon>
        <taxon>Pezizales</taxon>
        <taxon>Ascobolaceae</taxon>
        <taxon>Ascobolus</taxon>
    </lineage>
</organism>
<dbReference type="AlphaFoldDB" id="A0A3N4HPD6"/>
<sequence length="577" mass="65808">MLTGSDSDESADDDHFIPLVLPSNVLLLARRLWQELNLNNDGFTYSEEDRCLERTSIYEAPPASSARIIQTFQIGTVDDLEQKNKTLYFLRFHGIDAAAPRHSDTSSTNVIVPTADENSLRYPCKDRLLEPTTAGLQVVQRRTKSEVDTSTLILEATIAGRGSFNLMPTPSKVLRWQAYDSGLRVGWLFISISAPWNGDDHQDISFLSDVGHFFRKTAARLAAWHWDRRAKLITYIHTLAAFQFEIAWLGARNLAGQEEDETEVRIGSIYMDGDCRSESMFLGALAMKDINHLQKLVAGPEFKIPWKKCKQKLFPHTRAWFEARISSALYLVNREISNWNAGTDRHKHLCRIEVVAKRLRNLVSFPPKPLSKAVGENESAPTVFMHSDLSDSSLLVGWNFQKMACGDISTFHLLSVPFWSCVGLMPNWRLLDAPKIAYQSIYKPNLLLIQEYRSKMEERMRKSGTEELAWPAESALDKWNLMSEFDFAIFVCSEAVVTCLSDDPERETLDGTVDISEFEVDDKLKNSTHGMFHISVWEEEIHAWCDYVEGGAKDSDIEKRYCFSKRWPHGMGLRSFR</sequence>
<dbReference type="Proteomes" id="UP000275078">
    <property type="component" value="Unassembled WGS sequence"/>
</dbReference>
<protein>
    <submittedName>
        <fullName evidence="1">Uncharacterized protein</fullName>
    </submittedName>
</protein>
<proteinExistence type="predicted"/>
<keyword evidence="2" id="KW-1185">Reference proteome</keyword>
<accession>A0A3N4HPD6</accession>
<reference evidence="1 2" key="1">
    <citation type="journal article" date="2018" name="Nat. Ecol. Evol.">
        <title>Pezizomycetes genomes reveal the molecular basis of ectomycorrhizal truffle lifestyle.</title>
        <authorList>
            <person name="Murat C."/>
            <person name="Payen T."/>
            <person name="Noel B."/>
            <person name="Kuo A."/>
            <person name="Morin E."/>
            <person name="Chen J."/>
            <person name="Kohler A."/>
            <person name="Krizsan K."/>
            <person name="Balestrini R."/>
            <person name="Da Silva C."/>
            <person name="Montanini B."/>
            <person name="Hainaut M."/>
            <person name="Levati E."/>
            <person name="Barry K.W."/>
            <person name="Belfiori B."/>
            <person name="Cichocki N."/>
            <person name="Clum A."/>
            <person name="Dockter R.B."/>
            <person name="Fauchery L."/>
            <person name="Guy J."/>
            <person name="Iotti M."/>
            <person name="Le Tacon F."/>
            <person name="Lindquist E.A."/>
            <person name="Lipzen A."/>
            <person name="Malagnac F."/>
            <person name="Mello A."/>
            <person name="Molinier V."/>
            <person name="Miyauchi S."/>
            <person name="Poulain J."/>
            <person name="Riccioni C."/>
            <person name="Rubini A."/>
            <person name="Sitrit Y."/>
            <person name="Splivallo R."/>
            <person name="Traeger S."/>
            <person name="Wang M."/>
            <person name="Zifcakova L."/>
            <person name="Wipf D."/>
            <person name="Zambonelli A."/>
            <person name="Paolocci F."/>
            <person name="Nowrousian M."/>
            <person name="Ottonello S."/>
            <person name="Baldrian P."/>
            <person name="Spatafora J.W."/>
            <person name="Henrissat B."/>
            <person name="Nagy L.G."/>
            <person name="Aury J.M."/>
            <person name="Wincker P."/>
            <person name="Grigoriev I.V."/>
            <person name="Bonfante P."/>
            <person name="Martin F.M."/>
        </authorList>
    </citation>
    <scope>NUCLEOTIDE SEQUENCE [LARGE SCALE GENOMIC DNA]</scope>
    <source>
        <strain evidence="1 2">RN42</strain>
    </source>
</reference>